<evidence type="ECO:0000313" key="2">
    <source>
        <dbReference type="Proteomes" id="UP000032430"/>
    </source>
</evidence>
<dbReference type="KEGG" id="lfa:LFA_3339"/>
<reference evidence="2" key="1">
    <citation type="submission" date="2014-09" db="EMBL/GenBank/DDBJ databases">
        <authorList>
            <person name="Gomez-Valero L."/>
        </authorList>
    </citation>
    <scope>NUCLEOTIDE SEQUENCE [LARGE SCALE GENOMIC DNA]</scope>
    <source>
        <strain evidence="2">ATCC700992</strain>
    </source>
</reference>
<proteinExistence type="predicted"/>
<name>A0A098GB27_9GAMM</name>
<dbReference type="Proteomes" id="UP000032430">
    <property type="component" value="Chromosome I"/>
</dbReference>
<evidence type="ECO:0000313" key="1">
    <source>
        <dbReference type="EMBL" id="CEG58670.1"/>
    </source>
</evidence>
<sequence length="52" mass="5812">MPHCKHFSGTQSLSFIDFEVPLGNLAGCGSLMEYILRDLINFITISYAVEEC</sequence>
<dbReference type="AlphaFoldDB" id="A0A098GB27"/>
<dbReference type="HOGENOM" id="CLU_3081300_0_0_6"/>
<dbReference type="EMBL" id="LN614827">
    <property type="protein sequence ID" value="CEG58670.1"/>
    <property type="molecule type" value="Genomic_DNA"/>
</dbReference>
<dbReference type="STRING" id="1212491.LFA_3339"/>
<gene>
    <name evidence="1" type="ORF">LFA_3339</name>
</gene>
<accession>A0A098GB27</accession>
<protein>
    <submittedName>
        <fullName evidence="1">Uncharacterized protein</fullName>
    </submittedName>
</protein>
<keyword evidence="2" id="KW-1185">Reference proteome</keyword>
<organism evidence="1 2">
    <name type="scientific">Legionella fallonii LLAP-10</name>
    <dbReference type="NCBI Taxonomy" id="1212491"/>
    <lineage>
        <taxon>Bacteria</taxon>
        <taxon>Pseudomonadati</taxon>
        <taxon>Pseudomonadota</taxon>
        <taxon>Gammaproteobacteria</taxon>
        <taxon>Legionellales</taxon>
        <taxon>Legionellaceae</taxon>
        <taxon>Legionella</taxon>
    </lineage>
</organism>